<dbReference type="Proteomes" id="UP001548832">
    <property type="component" value="Unassembled WGS sequence"/>
</dbReference>
<protein>
    <submittedName>
        <fullName evidence="3">Acyl-CoA dehydrogenase family protein</fullName>
    </submittedName>
</protein>
<dbReference type="PANTHER" id="PTHR43884:SF12">
    <property type="entry name" value="ISOVALERYL-COA DEHYDROGENASE, MITOCHONDRIAL-RELATED"/>
    <property type="match status" value="1"/>
</dbReference>
<dbReference type="Gene3D" id="2.40.110.10">
    <property type="entry name" value="Butyryl-CoA Dehydrogenase, subunit A, domain 2"/>
    <property type="match status" value="1"/>
</dbReference>
<keyword evidence="1" id="KW-0560">Oxidoreductase</keyword>
<evidence type="ECO:0000313" key="4">
    <source>
        <dbReference type="Proteomes" id="UP001548832"/>
    </source>
</evidence>
<dbReference type="InterPro" id="IPR046373">
    <property type="entry name" value="Acyl-CoA_Oxase/DH_mid-dom_sf"/>
</dbReference>
<dbReference type="InterPro" id="IPR013107">
    <property type="entry name" value="Acyl-CoA_DH_C"/>
</dbReference>
<reference evidence="3 4" key="1">
    <citation type="submission" date="2024-06" db="EMBL/GenBank/DDBJ databases">
        <authorList>
            <person name="Kim D.-U."/>
        </authorList>
    </citation>
    <scope>NUCLEOTIDE SEQUENCE [LARGE SCALE GENOMIC DNA]</scope>
    <source>
        <strain evidence="3 4">KACC15460</strain>
    </source>
</reference>
<dbReference type="PIRSF" id="PIRSF016578">
    <property type="entry name" value="HsaA"/>
    <property type="match status" value="1"/>
</dbReference>
<dbReference type="Pfam" id="PF08028">
    <property type="entry name" value="Acyl-CoA_dh_2"/>
    <property type="match status" value="1"/>
</dbReference>
<comment type="caution">
    <text evidence="3">The sequence shown here is derived from an EMBL/GenBank/DDBJ whole genome shotgun (WGS) entry which is preliminary data.</text>
</comment>
<evidence type="ECO:0000313" key="3">
    <source>
        <dbReference type="EMBL" id="MET2829259.1"/>
    </source>
</evidence>
<keyword evidence="4" id="KW-1185">Reference proteome</keyword>
<name>A0ABV2DH11_9HYPH</name>
<accession>A0ABV2DH11</accession>
<dbReference type="Gene3D" id="1.10.540.10">
    <property type="entry name" value="Acyl-CoA dehydrogenase/oxidase, N-terminal domain"/>
    <property type="match status" value="1"/>
</dbReference>
<evidence type="ECO:0000259" key="2">
    <source>
        <dbReference type="Pfam" id="PF08028"/>
    </source>
</evidence>
<dbReference type="SUPFAM" id="SSF56645">
    <property type="entry name" value="Acyl-CoA dehydrogenase NM domain-like"/>
    <property type="match status" value="1"/>
</dbReference>
<dbReference type="EMBL" id="JBEWSZ010000001">
    <property type="protein sequence ID" value="MET2829259.1"/>
    <property type="molecule type" value="Genomic_DNA"/>
</dbReference>
<gene>
    <name evidence="3" type="ORF">ABVQ20_19985</name>
</gene>
<dbReference type="InterPro" id="IPR009100">
    <property type="entry name" value="AcylCoA_DH/oxidase_NM_dom_sf"/>
</dbReference>
<dbReference type="InterPro" id="IPR036250">
    <property type="entry name" value="AcylCo_DH-like_C"/>
</dbReference>
<dbReference type="InterPro" id="IPR037069">
    <property type="entry name" value="AcylCoA_DH/ox_N_sf"/>
</dbReference>
<proteinExistence type="predicted"/>
<dbReference type="RefSeq" id="WP_354461215.1">
    <property type="nucleotide sequence ID" value="NZ_JBEWSZ010000001.1"/>
</dbReference>
<evidence type="ECO:0000256" key="1">
    <source>
        <dbReference type="ARBA" id="ARBA00023002"/>
    </source>
</evidence>
<dbReference type="Gene3D" id="1.20.140.10">
    <property type="entry name" value="Butyryl-CoA Dehydrogenase, subunit A, domain 3"/>
    <property type="match status" value="1"/>
</dbReference>
<organism evidence="3 4">
    <name type="scientific">Mesorhizobium shangrilense</name>
    <dbReference type="NCBI Taxonomy" id="460060"/>
    <lineage>
        <taxon>Bacteria</taxon>
        <taxon>Pseudomonadati</taxon>
        <taxon>Pseudomonadota</taxon>
        <taxon>Alphaproteobacteria</taxon>
        <taxon>Hyphomicrobiales</taxon>
        <taxon>Phyllobacteriaceae</taxon>
        <taxon>Mesorhizobium</taxon>
    </lineage>
</organism>
<dbReference type="PANTHER" id="PTHR43884">
    <property type="entry name" value="ACYL-COA DEHYDROGENASE"/>
    <property type="match status" value="1"/>
</dbReference>
<feature type="domain" description="Acyl-CoA dehydrogenase C-terminal" evidence="2">
    <location>
        <begin position="252"/>
        <end position="382"/>
    </location>
</feature>
<sequence length="404" mass="44337">MRTQTALSHEEMSAIECVGTPEELVERARGLAPALRERAVETEALRQPPEATRQDIQRTGIHRLFQPARFGGADAPFRAAVDVMTALGQACGSTAWAVVQNISHNSMMCRWPLEAQEDVWRSNPAALLSGILIPNIGRARRVDGGYVLSGRWPFVSGVSLADWALFTAFTPGPDGQEEDRHFLVPKGDYQILDTWYAMGLKGSASHDVSLDEVFVPEHRTTTIDNMRAREARYPGEPINLRAPLYCMFGVFIGSTALGIAEGAVQTYLEQVRGRISRASSRAVTDFSTQHVKVAEALANLKAARLLIYGACDQMTEILESGRLPTDEERARCRAEATFAGQLSTRAVNIVWDAAGGGAIYDRNPLSRYFCDMSAANRHITQNWDVSAITHGRVVLGLPIDNPTL</sequence>
<dbReference type="SUPFAM" id="SSF47203">
    <property type="entry name" value="Acyl-CoA dehydrogenase C-terminal domain-like"/>
    <property type="match status" value="1"/>
</dbReference>